<dbReference type="AlphaFoldDB" id="C5E2E5"/>
<dbReference type="SUPFAM" id="SSF50978">
    <property type="entry name" value="WD40 repeat-like"/>
    <property type="match status" value="1"/>
</dbReference>
<proteinExistence type="predicted"/>
<dbReference type="Proteomes" id="UP000002036">
    <property type="component" value="Chromosome H"/>
</dbReference>
<sequence>MGIPVTIFDGGLLWPNGGIKGFFESCQSEHVEHASRPGLAQRRSSGWDLDSGPCWRLERAYTCEDTELTRLPSYKRVDGQFWCFWRPDGSKVGIVAADGNTVLSNSMSLSLPSGISAMDIVNAHSVAFGTYDGVHGMYDLGTNRVVYANTSFSQPITHVWCRVTADGGSVVTFSSHNTSISVVGLSGVRSETTFLRGGQPTLRPIESVDLNAAATKIAMCDARNVWVHELTSYTYQPVPGLFLQEGEFVVSLKFASTRDSLLVATSQRLLIYEPGTTYAVPVCNMRHGAVFEFFEEDSRIMVEQQHLYGTHMACFALDEHTSQWSQVGYSDVRAQFGIRKVHYFFALRSQLHVLSDSGNYSRFTSTEDY</sequence>
<keyword evidence="2" id="KW-1185">Reference proteome</keyword>
<name>C5E2E5_LACTC</name>
<dbReference type="InterPro" id="IPR036322">
    <property type="entry name" value="WD40_repeat_dom_sf"/>
</dbReference>
<dbReference type="RefSeq" id="XP_002556068.1">
    <property type="nucleotide sequence ID" value="XM_002556022.1"/>
</dbReference>
<dbReference type="GeneID" id="8294381"/>
<evidence type="ECO:0000313" key="1">
    <source>
        <dbReference type="EMBL" id="CAR30206.1"/>
    </source>
</evidence>
<dbReference type="KEGG" id="lth:KLTH0H04268g"/>
<dbReference type="InParanoid" id="C5E2E5"/>
<accession>C5E2E5</accession>
<dbReference type="EMBL" id="CU928180">
    <property type="protein sequence ID" value="CAR30206.1"/>
    <property type="molecule type" value="Genomic_DNA"/>
</dbReference>
<protein>
    <submittedName>
        <fullName evidence="1">KLTH0H04268p</fullName>
    </submittedName>
</protein>
<dbReference type="OMA" id="TCEDTEL"/>
<dbReference type="OrthoDB" id="4034100at2759"/>
<reference evidence="1 2" key="1">
    <citation type="journal article" date="2009" name="Genome Res.">
        <title>Comparative genomics of protoploid Saccharomycetaceae.</title>
        <authorList>
            <consortium name="The Genolevures Consortium"/>
            <person name="Souciet J.-L."/>
            <person name="Dujon B."/>
            <person name="Gaillardin C."/>
            <person name="Johnston M."/>
            <person name="Baret P.V."/>
            <person name="Cliften P."/>
            <person name="Sherman D.J."/>
            <person name="Weissenbach J."/>
            <person name="Westhof E."/>
            <person name="Wincker P."/>
            <person name="Jubin C."/>
            <person name="Poulain J."/>
            <person name="Barbe V."/>
            <person name="Segurens B."/>
            <person name="Artiguenave F."/>
            <person name="Anthouard V."/>
            <person name="Vacherie B."/>
            <person name="Val M.-E."/>
            <person name="Fulton R.S."/>
            <person name="Minx P."/>
            <person name="Wilson R."/>
            <person name="Durrens P."/>
            <person name="Jean G."/>
            <person name="Marck C."/>
            <person name="Martin T."/>
            <person name="Nikolski M."/>
            <person name="Rolland T."/>
            <person name="Seret M.-L."/>
            <person name="Casaregola S."/>
            <person name="Despons L."/>
            <person name="Fairhead C."/>
            <person name="Fischer G."/>
            <person name="Lafontaine I."/>
            <person name="Leh V."/>
            <person name="Lemaire M."/>
            <person name="de Montigny J."/>
            <person name="Neuveglise C."/>
            <person name="Thierry A."/>
            <person name="Blanc-Lenfle I."/>
            <person name="Bleykasten C."/>
            <person name="Diffels J."/>
            <person name="Fritsch E."/>
            <person name="Frangeul L."/>
            <person name="Goeffon A."/>
            <person name="Jauniaux N."/>
            <person name="Kachouri-Lafond R."/>
            <person name="Payen C."/>
            <person name="Potier S."/>
            <person name="Pribylova L."/>
            <person name="Ozanne C."/>
            <person name="Richard G.-F."/>
            <person name="Sacerdot C."/>
            <person name="Straub M.-L."/>
            <person name="Talla E."/>
        </authorList>
    </citation>
    <scope>NUCLEOTIDE SEQUENCE [LARGE SCALE GENOMIC DNA]</scope>
    <source>
        <strain evidence="2">ATCC 56472 / CBS 6340 / NRRL Y-8284</strain>
    </source>
</reference>
<gene>
    <name evidence="1" type="ordered locus">KLTH0H04268g</name>
</gene>
<evidence type="ECO:0000313" key="2">
    <source>
        <dbReference type="Proteomes" id="UP000002036"/>
    </source>
</evidence>
<dbReference type="eggNOG" id="ENOG502SCNZ">
    <property type="taxonomic scope" value="Eukaryota"/>
</dbReference>
<dbReference type="HOGENOM" id="CLU_767413_0_0_1"/>
<organism evidence="1 2">
    <name type="scientific">Lachancea thermotolerans (strain ATCC 56472 / CBS 6340 / NRRL Y-8284)</name>
    <name type="common">Yeast</name>
    <name type="synonym">Kluyveromyces thermotolerans</name>
    <dbReference type="NCBI Taxonomy" id="559295"/>
    <lineage>
        <taxon>Eukaryota</taxon>
        <taxon>Fungi</taxon>
        <taxon>Dikarya</taxon>
        <taxon>Ascomycota</taxon>
        <taxon>Saccharomycotina</taxon>
        <taxon>Saccharomycetes</taxon>
        <taxon>Saccharomycetales</taxon>
        <taxon>Saccharomycetaceae</taxon>
        <taxon>Lachancea</taxon>
    </lineage>
</organism>